<dbReference type="EMBL" id="CABVPX010000045">
    <property type="protein sequence ID" value="VWC39779.1"/>
    <property type="molecule type" value="Genomic_DNA"/>
</dbReference>
<keyword evidence="4" id="KW-1185">Reference proteome</keyword>
<evidence type="ECO:0000313" key="1">
    <source>
        <dbReference type="EMBL" id="VWC39779.1"/>
    </source>
</evidence>
<evidence type="ECO:0000313" key="3">
    <source>
        <dbReference type="Proteomes" id="UP000494172"/>
    </source>
</evidence>
<dbReference type="Proteomes" id="UP001448498">
    <property type="component" value="Chromosome 2"/>
</dbReference>
<gene>
    <name evidence="1" type="ORF">BAR24066_06883</name>
    <name evidence="2" type="ORF">OHZ10_33530</name>
</gene>
<organism evidence="1 3">
    <name type="scientific">Burkholderia arboris</name>
    <dbReference type="NCBI Taxonomy" id="488730"/>
    <lineage>
        <taxon>Bacteria</taxon>
        <taxon>Pseudomonadati</taxon>
        <taxon>Pseudomonadota</taxon>
        <taxon>Betaproteobacteria</taxon>
        <taxon>Burkholderiales</taxon>
        <taxon>Burkholderiaceae</taxon>
        <taxon>Burkholderia</taxon>
        <taxon>Burkholderia cepacia complex</taxon>
    </lineage>
</organism>
<accession>A0A9Q9SQS8</accession>
<dbReference type="RefSeq" id="WP_155627337.1">
    <property type="nucleotide sequence ID" value="NZ_CP101526.1"/>
</dbReference>
<dbReference type="AlphaFoldDB" id="A0A9Q9SQS8"/>
<sequence length="55" mass="6122">MHAVNRFDTNETLEWLTGSIPAKSKDGPMLDKRPAHQADRFAIVDAAHCASGMRR</sequence>
<dbReference type="Proteomes" id="UP000494172">
    <property type="component" value="Unassembled WGS sequence"/>
</dbReference>
<name>A0A9Q9SQS8_9BURK</name>
<reference evidence="2 4" key="2">
    <citation type="submission" date="2022-10" db="EMBL/GenBank/DDBJ databases">
        <title>Genomic of Burkholderia cepacia PN-1.</title>
        <authorList>
            <person name="Yang Y."/>
            <person name="Guan H."/>
            <person name="Huang J."/>
        </authorList>
    </citation>
    <scope>NUCLEOTIDE SEQUENCE [LARGE SCALE GENOMIC DNA]</scope>
    <source>
        <strain evidence="2 4">PN-1</strain>
    </source>
</reference>
<dbReference type="EMBL" id="CP109823">
    <property type="protein sequence ID" value="XAE53554.1"/>
    <property type="molecule type" value="Genomic_DNA"/>
</dbReference>
<reference evidence="1 3" key="1">
    <citation type="submission" date="2019-09" db="EMBL/GenBank/DDBJ databases">
        <authorList>
            <person name="Depoorter E."/>
        </authorList>
    </citation>
    <scope>NUCLEOTIDE SEQUENCE [LARGE SCALE GENOMIC DNA]</scope>
    <source>
        <strain evidence="1">LMG 24066</strain>
    </source>
</reference>
<protein>
    <submittedName>
        <fullName evidence="1">Alpha-galactosidase</fullName>
    </submittedName>
</protein>
<evidence type="ECO:0000313" key="2">
    <source>
        <dbReference type="EMBL" id="XAE53554.1"/>
    </source>
</evidence>
<proteinExistence type="predicted"/>
<evidence type="ECO:0000313" key="4">
    <source>
        <dbReference type="Proteomes" id="UP001448498"/>
    </source>
</evidence>